<keyword evidence="1" id="KW-0812">Transmembrane</keyword>
<name>A0ABD0L9Q1_9CAEN</name>
<dbReference type="Proteomes" id="UP001519460">
    <property type="component" value="Unassembled WGS sequence"/>
</dbReference>
<evidence type="ECO:0000313" key="3">
    <source>
        <dbReference type="Proteomes" id="UP001519460"/>
    </source>
</evidence>
<organism evidence="2 3">
    <name type="scientific">Batillaria attramentaria</name>
    <dbReference type="NCBI Taxonomy" id="370345"/>
    <lineage>
        <taxon>Eukaryota</taxon>
        <taxon>Metazoa</taxon>
        <taxon>Spiralia</taxon>
        <taxon>Lophotrochozoa</taxon>
        <taxon>Mollusca</taxon>
        <taxon>Gastropoda</taxon>
        <taxon>Caenogastropoda</taxon>
        <taxon>Sorbeoconcha</taxon>
        <taxon>Cerithioidea</taxon>
        <taxon>Batillariidae</taxon>
        <taxon>Batillaria</taxon>
    </lineage>
</organism>
<keyword evidence="1" id="KW-0472">Membrane</keyword>
<dbReference type="EMBL" id="JACVVK020000071">
    <property type="protein sequence ID" value="KAK7495864.1"/>
    <property type="molecule type" value="Genomic_DNA"/>
</dbReference>
<keyword evidence="1" id="KW-1133">Transmembrane helix</keyword>
<dbReference type="AlphaFoldDB" id="A0ABD0L9Q1"/>
<protein>
    <submittedName>
        <fullName evidence="2">Uncharacterized protein</fullName>
    </submittedName>
</protein>
<feature type="transmembrane region" description="Helical" evidence="1">
    <location>
        <begin position="96"/>
        <end position="114"/>
    </location>
</feature>
<comment type="caution">
    <text evidence="2">The sequence shown here is derived from an EMBL/GenBank/DDBJ whole genome shotgun (WGS) entry which is preliminary data.</text>
</comment>
<keyword evidence="3" id="KW-1185">Reference proteome</keyword>
<reference evidence="2 3" key="1">
    <citation type="journal article" date="2023" name="Sci. Data">
        <title>Genome assembly of the Korean intertidal mud-creeper Batillaria attramentaria.</title>
        <authorList>
            <person name="Patra A.K."/>
            <person name="Ho P.T."/>
            <person name="Jun S."/>
            <person name="Lee S.J."/>
            <person name="Kim Y."/>
            <person name="Won Y.J."/>
        </authorList>
    </citation>
    <scope>NUCLEOTIDE SEQUENCE [LARGE SCALE GENOMIC DNA]</scope>
    <source>
        <strain evidence="2">Wonlab-2016</strain>
    </source>
</reference>
<gene>
    <name evidence="2" type="ORF">BaRGS_00012854</name>
</gene>
<evidence type="ECO:0000313" key="2">
    <source>
        <dbReference type="EMBL" id="KAK7495864.1"/>
    </source>
</evidence>
<accession>A0ABD0L9Q1</accession>
<evidence type="ECO:0000256" key="1">
    <source>
        <dbReference type="SAM" id="Phobius"/>
    </source>
</evidence>
<sequence length="115" mass="13034">MRALHTKVHVAARFQQNAMHHATHGSRPEHSTVPFINIYRCLIALCVFPARQIGLVIKRGLNLLPHPHINDNAYNPFVTTCHGDILVYTVQRRGRICAVIYQLAFILLCTLEALL</sequence>
<proteinExistence type="predicted"/>